<organism evidence="8 9">
    <name type="scientific">Helianthus annuus</name>
    <name type="common">Common sunflower</name>
    <dbReference type="NCBI Taxonomy" id="4232"/>
    <lineage>
        <taxon>Eukaryota</taxon>
        <taxon>Viridiplantae</taxon>
        <taxon>Streptophyta</taxon>
        <taxon>Embryophyta</taxon>
        <taxon>Tracheophyta</taxon>
        <taxon>Spermatophyta</taxon>
        <taxon>Magnoliopsida</taxon>
        <taxon>eudicotyledons</taxon>
        <taxon>Gunneridae</taxon>
        <taxon>Pentapetalae</taxon>
        <taxon>asterids</taxon>
        <taxon>campanulids</taxon>
        <taxon>Asterales</taxon>
        <taxon>Asteraceae</taxon>
        <taxon>Asteroideae</taxon>
        <taxon>Heliantheae alliance</taxon>
        <taxon>Heliantheae</taxon>
        <taxon>Helianthus</taxon>
    </lineage>
</organism>
<dbReference type="Pfam" id="PF03016">
    <property type="entry name" value="Exostosin_GT47"/>
    <property type="match status" value="1"/>
</dbReference>
<gene>
    <name evidence="8" type="ORF">HannXRQ_Chr12g0385411</name>
    <name evidence="7" type="ORF">HanXRQr2_Chr12g0564481</name>
</gene>
<reference evidence="7 9" key="1">
    <citation type="journal article" date="2017" name="Nature">
        <title>The sunflower genome provides insights into oil metabolism, flowering and Asterid evolution.</title>
        <authorList>
            <person name="Badouin H."/>
            <person name="Gouzy J."/>
            <person name="Grassa C.J."/>
            <person name="Murat F."/>
            <person name="Staton S.E."/>
            <person name="Cottret L."/>
            <person name="Lelandais-Briere C."/>
            <person name="Owens G.L."/>
            <person name="Carrere S."/>
            <person name="Mayjonade B."/>
            <person name="Legrand L."/>
            <person name="Gill N."/>
            <person name="Kane N.C."/>
            <person name="Bowers J.E."/>
            <person name="Hubner S."/>
            <person name="Bellec A."/>
            <person name="Berard A."/>
            <person name="Berges H."/>
            <person name="Blanchet N."/>
            <person name="Boniface M.C."/>
            <person name="Brunel D."/>
            <person name="Catrice O."/>
            <person name="Chaidir N."/>
            <person name="Claudel C."/>
            <person name="Donnadieu C."/>
            <person name="Faraut T."/>
            <person name="Fievet G."/>
            <person name="Helmstetter N."/>
            <person name="King M."/>
            <person name="Knapp S.J."/>
            <person name="Lai Z."/>
            <person name="Le Paslier M.C."/>
            <person name="Lippi Y."/>
            <person name="Lorenzon L."/>
            <person name="Mandel J.R."/>
            <person name="Marage G."/>
            <person name="Marchand G."/>
            <person name="Marquand E."/>
            <person name="Bret-Mestries E."/>
            <person name="Morien E."/>
            <person name="Nambeesan S."/>
            <person name="Nguyen T."/>
            <person name="Pegot-Espagnet P."/>
            <person name="Pouilly N."/>
            <person name="Raftis F."/>
            <person name="Sallet E."/>
            <person name="Schiex T."/>
            <person name="Thomas J."/>
            <person name="Vandecasteele C."/>
            <person name="Vares D."/>
            <person name="Vear F."/>
            <person name="Vautrin S."/>
            <person name="Crespi M."/>
            <person name="Mangin B."/>
            <person name="Burke J.M."/>
            <person name="Salse J."/>
            <person name="Munos S."/>
            <person name="Vincourt P."/>
            <person name="Rieseberg L.H."/>
            <person name="Langlade N.B."/>
        </authorList>
    </citation>
    <scope>NUCLEOTIDE SEQUENCE [LARGE SCALE GENOMIC DNA]</scope>
    <source>
        <strain evidence="9">cv. SF193</strain>
        <tissue evidence="7">Leaves</tissue>
    </source>
</reference>
<dbReference type="OrthoDB" id="1924787at2759"/>
<dbReference type="GO" id="GO:0102983">
    <property type="term" value="F:xylogalacturonan beta-1,3-xylosyltransferase activity"/>
    <property type="evidence" value="ECO:0007669"/>
    <property type="project" value="UniProtKB-EC"/>
</dbReference>
<proteinExistence type="inferred from homology"/>
<evidence type="ECO:0000256" key="4">
    <source>
        <dbReference type="ARBA" id="ARBA00022968"/>
    </source>
</evidence>
<dbReference type="Proteomes" id="UP000215914">
    <property type="component" value="Chromosome 12"/>
</dbReference>
<dbReference type="InterPro" id="IPR004263">
    <property type="entry name" value="Exostosin"/>
</dbReference>
<dbReference type="EMBL" id="CM007901">
    <property type="protein sequence ID" value="OTG06409.1"/>
    <property type="molecule type" value="Genomic_DNA"/>
</dbReference>
<name>A0A251T6L5_HELAN</name>
<dbReference type="InParanoid" id="A0A251T6L5"/>
<comment type="subcellular location">
    <subcellularLocation>
        <location evidence="1">Golgi apparatus membrane</location>
        <topology evidence="1">Single-pass type II membrane protein</topology>
    </subcellularLocation>
</comment>
<evidence type="ECO:0000313" key="8">
    <source>
        <dbReference type="EMBL" id="OTG06409.1"/>
    </source>
</evidence>
<feature type="domain" description="Exostosin GT47" evidence="6">
    <location>
        <begin position="58"/>
        <end position="360"/>
    </location>
</feature>
<dbReference type="EMBL" id="MNCJ02000327">
    <property type="protein sequence ID" value="KAF5779863.1"/>
    <property type="molecule type" value="Genomic_DNA"/>
</dbReference>
<dbReference type="STRING" id="4232.A0A251T6L5"/>
<dbReference type="OMA" id="VHFENSV"/>
<keyword evidence="9" id="KW-1185">Reference proteome</keyword>
<dbReference type="InterPro" id="IPR040911">
    <property type="entry name" value="Exostosin_GT47"/>
</dbReference>
<dbReference type="AlphaFoldDB" id="A0A251T6L5"/>
<keyword evidence="4" id="KW-0735">Signal-anchor</keyword>
<keyword evidence="3 7" id="KW-0328">Glycosyltransferase</keyword>
<keyword evidence="4" id="KW-0812">Transmembrane</keyword>
<dbReference type="EC" id="2.4.2.41" evidence="7"/>
<dbReference type="PANTHER" id="PTHR11062">
    <property type="entry name" value="EXOSTOSIN HEPARAN SULFATE GLYCOSYLTRANSFERASE -RELATED"/>
    <property type="match status" value="1"/>
</dbReference>
<evidence type="ECO:0000256" key="5">
    <source>
        <dbReference type="ARBA" id="ARBA00023034"/>
    </source>
</evidence>
<reference evidence="8" key="2">
    <citation type="submission" date="2017-02" db="EMBL/GenBank/DDBJ databases">
        <title>Sunflower complete genome.</title>
        <authorList>
            <person name="Langlade N."/>
            <person name="Munos S."/>
        </authorList>
    </citation>
    <scope>NUCLEOTIDE SEQUENCE [LARGE SCALE GENOMIC DNA]</scope>
    <source>
        <tissue evidence="8">Leaves</tissue>
    </source>
</reference>
<protein>
    <submittedName>
        <fullName evidence="8">Putative exostosin-like protein</fullName>
    </submittedName>
    <submittedName>
        <fullName evidence="7">Xylogalacturonan beta-1,3-xylosyltransferase</fullName>
        <ecNumber evidence="7">2.4.2.41</ecNumber>
    </submittedName>
</protein>
<sequence>MIGKAVVSLVIFLVTVFITYSMTTGRGGSGSTHFSFFSLPIPKPNHSPPLPLPCRSGSPLRVFMYDLPKRFNVGMLPPSNATNNLPEWPHHPRLQQQHSVEYWMMASLLYENNVDDAQEAVRVLNPEAADVFFVPFFSSLSFNTYGNNMTDPDTEFDRQLQVDILEILRKSKYWQRTSGRDHVIPMHHPNAFRFLREEVNASILIVADFARFPRSMASLQKDVVAPYKHVVESFMDDDSSNPYKLRTTLLFFRGRTVRKSEGKVRRKLEKLLQGYEDVHFEASYATGEGINASTQGMRSSKFCLHPAGDTPSSNRLFDAIVSHCVPVIISDHIELPFESELDYTKFSLFFSINDALVPGYMVEHLRKIPESEWLKMWARLKEITHHFEYQFPPKKDDAVNMLWRQVRNKVPGERLVVNRNRRLTIPDWW</sequence>
<evidence type="ECO:0000256" key="3">
    <source>
        <dbReference type="ARBA" id="ARBA00022676"/>
    </source>
</evidence>
<dbReference type="FunCoup" id="A0A251T6L5">
    <property type="interactions" value="1611"/>
</dbReference>
<accession>A0A251T6L5</accession>
<evidence type="ECO:0000259" key="6">
    <source>
        <dbReference type="Pfam" id="PF03016"/>
    </source>
</evidence>
<dbReference type="Gramene" id="mRNA:HanXRQr2_Chr12g0564481">
    <property type="protein sequence ID" value="mRNA:HanXRQr2_Chr12g0564481"/>
    <property type="gene ID" value="HanXRQr2_Chr12g0564481"/>
</dbReference>
<reference evidence="7" key="3">
    <citation type="submission" date="2020-06" db="EMBL/GenBank/DDBJ databases">
        <title>Helianthus annuus Genome sequencing and assembly Release 2.</title>
        <authorList>
            <person name="Gouzy J."/>
            <person name="Langlade N."/>
            <person name="Munos S."/>
        </authorList>
    </citation>
    <scope>NUCLEOTIDE SEQUENCE</scope>
    <source>
        <tissue evidence="7">Leaves</tissue>
    </source>
</reference>
<keyword evidence="7" id="KW-0808">Transferase</keyword>
<evidence type="ECO:0000313" key="9">
    <source>
        <dbReference type="Proteomes" id="UP000215914"/>
    </source>
</evidence>
<keyword evidence="5" id="KW-0333">Golgi apparatus</keyword>
<dbReference type="GO" id="GO:0000139">
    <property type="term" value="C:Golgi membrane"/>
    <property type="evidence" value="ECO:0007669"/>
    <property type="project" value="UniProtKB-SubCell"/>
</dbReference>
<evidence type="ECO:0000256" key="2">
    <source>
        <dbReference type="ARBA" id="ARBA00010271"/>
    </source>
</evidence>
<evidence type="ECO:0000256" key="1">
    <source>
        <dbReference type="ARBA" id="ARBA00004323"/>
    </source>
</evidence>
<comment type="similarity">
    <text evidence="2">Belongs to the glycosyltransferase 47 family.</text>
</comment>
<dbReference type="PANTHER" id="PTHR11062:SF48">
    <property type="entry name" value="OJ1485_B09.5 PROTEIN"/>
    <property type="match status" value="1"/>
</dbReference>
<evidence type="ECO:0000313" key="7">
    <source>
        <dbReference type="EMBL" id="KAF5779863.1"/>
    </source>
</evidence>